<protein>
    <submittedName>
        <fullName evidence="2">Uncharacterized protein</fullName>
    </submittedName>
</protein>
<accession>A0ABN9UJU7</accession>
<reference evidence="2" key="1">
    <citation type="submission" date="2023-10" db="EMBL/GenBank/DDBJ databases">
        <authorList>
            <person name="Chen Y."/>
            <person name="Shah S."/>
            <person name="Dougan E. K."/>
            <person name="Thang M."/>
            <person name="Chan C."/>
        </authorList>
    </citation>
    <scope>NUCLEOTIDE SEQUENCE [LARGE SCALE GENOMIC DNA]</scope>
</reference>
<evidence type="ECO:0000313" key="3">
    <source>
        <dbReference type="Proteomes" id="UP001189429"/>
    </source>
</evidence>
<comment type="caution">
    <text evidence="2">The sequence shown here is derived from an EMBL/GenBank/DDBJ whole genome shotgun (WGS) entry which is preliminary data.</text>
</comment>
<organism evidence="2 3">
    <name type="scientific">Prorocentrum cordatum</name>
    <dbReference type="NCBI Taxonomy" id="2364126"/>
    <lineage>
        <taxon>Eukaryota</taxon>
        <taxon>Sar</taxon>
        <taxon>Alveolata</taxon>
        <taxon>Dinophyceae</taxon>
        <taxon>Prorocentrales</taxon>
        <taxon>Prorocentraceae</taxon>
        <taxon>Prorocentrum</taxon>
    </lineage>
</organism>
<dbReference type="Proteomes" id="UP001189429">
    <property type="component" value="Unassembled WGS sequence"/>
</dbReference>
<evidence type="ECO:0000256" key="1">
    <source>
        <dbReference type="SAM" id="MobiDB-lite"/>
    </source>
</evidence>
<feature type="region of interest" description="Disordered" evidence="1">
    <location>
        <begin position="1"/>
        <end position="29"/>
    </location>
</feature>
<keyword evidence="3" id="KW-1185">Reference proteome</keyword>
<evidence type="ECO:0000313" key="2">
    <source>
        <dbReference type="EMBL" id="CAK0859302.1"/>
    </source>
</evidence>
<proteinExistence type="predicted"/>
<name>A0ABN9UJU7_9DINO</name>
<dbReference type="EMBL" id="CAUYUJ010015890">
    <property type="protein sequence ID" value="CAK0859302.1"/>
    <property type="molecule type" value="Genomic_DNA"/>
</dbReference>
<gene>
    <name evidence="2" type="ORF">PCOR1329_LOCUS48717</name>
</gene>
<feature type="compositionally biased region" description="Low complexity" evidence="1">
    <location>
        <begin position="1"/>
        <end position="20"/>
    </location>
</feature>
<sequence>MSAPAAADAGAPGHTEAAAGNGDGTVEEVDKGARIRLGIPRPASAVAPLAWRPPDTYSQLSILIGIGGKAGRGIFMHFACSLCLSSRISCFSSTSHLHAPPRPARCTPPR</sequence>